<dbReference type="EMBL" id="JBHXPM010000005">
    <property type="protein sequence ID" value="MFD3955898.1"/>
    <property type="molecule type" value="Genomic_DNA"/>
</dbReference>
<name>A0ABW6DTG6_9ACTN</name>
<evidence type="ECO:0000256" key="1">
    <source>
        <dbReference type="SAM" id="MobiDB-lite"/>
    </source>
</evidence>
<feature type="region of interest" description="Disordered" evidence="1">
    <location>
        <begin position="1"/>
        <end position="21"/>
    </location>
</feature>
<sequence length="46" mass="5170">MKTAAEAPRENKVVSEPATPDACRRDYEAAAQVRATLARQEARRRK</sequence>
<dbReference type="RefSeq" id="WP_167372613.1">
    <property type="nucleotide sequence ID" value="NZ_JBHVRE010000013.1"/>
</dbReference>
<organism evidence="2 3">
    <name type="scientific">Streptomyces bacillaris</name>
    <dbReference type="NCBI Taxonomy" id="68179"/>
    <lineage>
        <taxon>Bacteria</taxon>
        <taxon>Bacillati</taxon>
        <taxon>Actinomycetota</taxon>
        <taxon>Actinomycetes</taxon>
        <taxon>Kitasatosporales</taxon>
        <taxon>Streptomycetaceae</taxon>
        <taxon>Streptomyces</taxon>
    </lineage>
</organism>
<protein>
    <submittedName>
        <fullName evidence="2">Uncharacterized protein</fullName>
    </submittedName>
</protein>
<dbReference type="Proteomes" id="UP001598300">
    <property type="component" value="Unassembled WGS sequence"/>
</dbReference>
<keyword evidence="3" id="KW-1185">Reference proteome</keyword>
<evidence type="ECO:0000313" key="2">
    <source>
        <dbReference type="EMBL" id="MFD3955898.1"/>
    </source>
</evidence>
<reference evidence="2 3" key="1">
    <citation type="submission" date="2024-09" db="EMBL/GenBank/DDBJ databases">
        <title>The Natural Products Discovery Center: Release of the First 8490 Sequenced Strains for Exploring Actinobacteria Biosynthetic Diversity.</title>
        <authorList>
            <person name="Kalkreuter E."/>
            <person name="Kautsar S.A."/>
            <person name="Yang D."/>
            <person name="Bader C.D."/>
            <person name="Teijaro C.N."/>
            <person name="Fluegel L."/>
            <person name="Davis C.M."/>
            <person name="Simpson J.R."/>
            <person name="Lauterbach L."/>
            <person name="Steele A.D."/>
            <person name="Gui C."/>
            <person name="Meng S."/>
            <person name="Li G."/>
            <person name="Viehrig K."/>
            <person name="Ye F."/>
            <person name="Su P."/>
            <person name="Kiefer A.F."/>
            <person name="Nichols A."/>
            <person name="Cepeda A.J."/>
            <person name="Yan W."/>
            <person name="Fan B."/>
            <person name="Jiang Y."/>
            <person name="Adhikari A."/>
            <person name="Zheng C.-J."/>
            <person name="Schuster L."/>
            <person name="Cowan T.M."/>
            <person name="Smanski M.J."/>
            <person name="Chevrette M.G."/>
            <person name="De Carvalho L.P.S."/>
            <person name="Shen B."/>
        </authorList>
    </citation>
    <scope>NUCLEOTIDE SEQUENCE [LARGE SCALE GENOMIC DNA]</scope>
    <source>
        <strain evidence="2 3">NPDC058584</strain>
    </source>
</reference>
<gene>
    <name evidence="2" type="ORF">ACFWR3_07405</name>
</gene>
<accession>A0ABW6DTG6</accession>
<proteinExistence type="predicted"/>
<evidence type="ECO:0000313" key="3">
    <source>
        <dbReference type="Proteomes" id="UP001598300"/>
    </source>
</evidence>
<comment type="caution">
    <text evidence="2">The sequence shown here is derived from an EMBL/GenBank/DDBJ whole genome shotgun (WGS) entry which is preliminary data.</text>
</comment>